<dbReference type="AlphaFoldDB" id="A0A9N9LQX4"/>
<gene>
    <name evidence="5" type="ORF">HYALB_00011794</name>
</gene>
<dbReference type="SMART" id="SM00248">
    <property type="entry name" value="ANK"/>
    <property type="match status" value="4"/>
</dbReference>
<feature type="compositionally biased region" description="Basic and acidic residues" evidence="4">
    <location>
        <begin position="32"/>
        <end position="46"/>
    </location>
</feature>
<feature type="repeat" description="ANK" evidence="3">
    <location>
        <begin position="61"/>
        <end position="93"/>
    </location>
</feature>
<dbReference type="Pfam" id="PF12796">
    <property type="entry name" value="Ank_2"/>
    <property type="match status" value="1"/>
</dbReference>
<dbReference type="InterPro" id="IPR002110">
    <property type="entry name" value="Ankyrin_rpt"/>
</dbReference>
<dbReference type="PRINTS" id="PR01415">
    <property type="entry name" value="ANKYRIN"/>
</dbReference>
<feature type="region of interest" description="Disordered" evidence="4">
    <location>
        <begin position="388"/>
        <end position="412"/>
    </location>
</feature>
<dbReference type="OrthoDB" id="341259at2759"/>
<dbReference type="PANTHER" id="PTHR24171">
    <property type="entry name" value="ANKYRIN REPEAT DOMAIN-CONTAINING PROTEIN 39-RELATED"/>
    <property type="match status" value="1"/>
</dbReference>
<evidence type="ECO:0000256" key="2">
    <source>
        <dbReference type="ARBA" id="ARBA00023043"/>
    </source>
</evidence>
<evidence type="ECO:0000256" key="4">
    <source>
        <dbReference type="SAM" id="MobiDB-lite"/>
    </source>
</evidence>
<accession>A0A9N9LQX4</accession>
<dbReference type="Gene3D" id="1.25.40.20">
    <property type="entry name" value="Ankyrin repeat-containing domain"/>
    <property type="match status" value="1"/>
</dbReference>
<sequence length="466" mass="50761">MDAVAENHQPDDDVVTENGGSGSDSESSPDLFPHEPEVEPDHEATKSQDLVLLKAPARDDDGCNPLHLAILHDHEPMVQLLLEFGTHIEGRTKDGTRPLYMAAGNGNTRMVEILPKFRADVDSRNAIKKTTALYETVSRENLEVAEILLAHGADIDAKGPDGHTPLSNAVLKGNLQFVEMLLQHGAQKNTALSNGRTIEDLAMGDNMMRDLLQDDPVLQAERGAGFSIFGEELKSNLGLTHAVDRQFRASTAYFSFMRPLCQNVKPHPKSSLRNSGIPPIVAFIPFLHFETSTSNEEMSRIVQEIKDRMHRERTDANPNSWIMPRPLKRKEKQRKRQPSTIAEDPENDKRGSGKDDVATSNTKVAPGLPEPGAGSAQLPLLATNKESSLVDPGKVAVSQPPGDLTSKPKLQPGVLPTAAKLKSERPTQAINDQGLKEISNEMNSVSKDVASHHIEGGGGTLMIQEG</sequence>
<name>A0A9N9LQX4_9HELO</name>
<feature type="repeat" description="ANK" evidence="3">
    <location>
        <begin position="128"/>
        <end position="160"/>
    </location>
</feature>
<dbReference type="PROSITE" id="PS50088">
    <property type="entry name" value="ANK_REPEAT"/>
    <property type="match status" value="4"/>
</dbReference>
<evidence type="ECO:0000256" key="1">
    <source>
        <dbReference type="ARBA" id="ARBA00022737"/>
    </source>
</evidence>
<feature type="compositionally biased region" description="Basic residues" evidence="4">
    <location>
        <begin position="326"/>
        <end position="337"/>
    </location>
</feature>
<keyword evidence="2 3" id="KW-0040">ANK repeat</keyword>
<reference evidence="5" key="1">
    <citation type="submission" date="2021-07" db="EMBL/GenBank/DDBJ databases">
        <authorList>
            <person name="Durling M."/>
        </authorList>
    </citation>
    <scope>NUCLEOTIDE SEQUENCE</scope>
</reference>
<evidence type="ECO:0000313" key="6">
    <source>
        <dbReference type="Proteomes" id="UP000701801"/>
    </source>
</evidence>
<feature type="repeat" description="ANK" evidence="3">
    <location>
        <begin position="94"/>
        <end position="126"/>
    </location>
</feature>
<organism evidence="5 6">
    <name type="scientific">Hymenoscyphus albidus</name>
    <dbReference type="NCBI Taxonomy" id="595503"/>
    <lineage>
        <taxon>Eukaryota</taxon>
        <taxon>Fungi</taxon>
        <taxon>Dikarya</taxon>
        <taxon>Ascomycota</taxon>
        <taxon>Pezizomycotina</taxon>
        <taxon>Leotiomycetes</taxon>
        <taxon>Helotiales</taxon>
        <taxon>Helotiaceae</taxon>
        <taxon>Hymenoscyphus</taxon>
    </lineage>
</organism>
<feature type="region of interest" description="Disordered" evidence="4">
    <location>
        <begin position="1"/>
        <end position="46"/>
    </location>
</feature>
<protein>
    <recommendedName>
        <fullName evidence="7">Ankyrin repeat protein</fullName>
    </recommendedName>
</protein>
<feature type="compositionally biased region" description="Basic and acidic residues" evidence="4">
    <location>
        <begin position="347"/>
        <end position="357"/>
    </location>
</feature>
<feature type="repeat" description="ANK" evidence="3">
    <location>
        <begin position="161"/>
        <end position="193"/>
    </location>
</feature>
<keyword evidence="6" id="KW-1185">Reference proteome</keyword>
<dbReference type="InterPro" id="IPR036770">
    <property type="entry name" value="Ankyrin_rpt-contain_sf"/>
</dbReference>
<comment type="caution">
    <text evidence="5">The sequence shown here is derived from an EMBL/GenBank/DDBJ whole genome shotgun (WGS) entry which is preliminary data.</text>
</comment>
<evidence type="ECO:0000256" key="3">
    <source>
        <dbReference type="PROSITE-ProRule" id="PRU00023"/>
    </source>
</evidence>
<dbReference type="EMBL" id="CAJVRM010000246">
    <property type="protein sequence ID" value="CAG8978213.1"/>
    <property type="molecule type" value="Genomic_DNA"/>
</dbReference>
<feature type="region of interest" description="Disordered" evidence="4">
    <location>
        <begin position="309"/>
        <end position="376"/>
    </location>
</feature>
<keyword evidence="1" id="KW-0677">Repeat</keyword>
<proteinExistence type="predicted"/>
<evidence type="ECO:0000313" key="5">
    <source>
        <dbReference type="EMBL" id="CAG8978213.1"/>
    </source>
</evidence>
<dbReference type="Pfam" id="PF13637">
    <property type="entry name" value="Ank_4"/>
    <property type="match status" value="1"/>
</dbReference>
<dbReference type="SUPFAM" id="SSF48403">
    <property type="entry name" value="Ankyrin repeat"/>
    <property type="match status" value="1"/>
</dbReference>
<dbReference type="Proteomes" id="UP000701801">
    <property type="component" value="Unassembled WGS sequence"/>
</dbReference>
<evidence type="ECO:0008006" key="7">
    <source>
        <dbReference type="Google" id="ProtNLM"/>
    </source>
</evidence>
<dbReference type="PROSITE" id="PS50297">
    <property type="entry name" value="ANK_REP_REGION"/>
    <property type="match status" value="4"/>
</dbReference>